<sequence length="504" mass="56542">MVQGIGSREALFGYVNLHNSVMDSKNSDFSGFQSSNCKKMRISSESNQEDGGEMSSSGSGQTSPLGLTLRKTPSFLSLVEMKLSQSRTKKHKTEDPEKLKATNFPALLLKIGAWERFSRHEGDLVAKCYYAKKKIVWEVLEGALKSKIEIQWSDIEAIRAIIRNDEPGILEIELNQPPMFFRETNPQPRKHTLWQASSDFTSGQAHICRRHCVKFPPGTLDKHYEKLLQCDKRLFELSKRPFPGLASPYFYSNIYGDTDVSFDFQAFQSQVPHGLHQRSFSAIPSSSFVPPNSVHNLRLPTGQPISIVGSNSPMSVMDFPRIDENANSYTFENQMAAHWGQEGNIVENIYARGDQIQGLSPSLTSETQVGAAFLCHGYQIPTYRGIARRPDPNTTILSDIENHWLGNSLGPCQLFDPSKEPNFSHNIGTNQFGYEHENLSDGNAILNPAEHFEVDGGPLYPQPISYLPPQVSNALMMPGENYPYASPFPNYEDVDAGREEQQWP</sequence>
<evidence type="ECO:0000313" key="3">
    <source>
        <dbReference type="EMBL" id="PSS03071.1"/>
    </source>
</evidence>
<dbReference type="STRING" id="1590841.A0A2R6Q735"/>
<reference evidence="3 4" key="1">
    <citation type="submission" date="2017-07" db="EMBL/GenBank/DDBJ databases">
        <title>An improved, manually edited Actinidia chinensis var. chinensis (kiwifruit) genome highlights the challenges associated with draft genomes and gene prediction in plants.</title>
        <authorList>
            <person name="Pilkington S."/>
            <person name="Crowhurst R."/>
            <person name="Hilario E."/>
            <person name="Nardozza S."/>
            <person name="Fraser L."/>
            <person name="Peng Y."/>
            <person name="Gunaseelan K."/>
            <person name="Simpson R."/>
            <person name="Tahir J."/>
            <person name="Deroles S."/>
            <person name="Templeton K."/>
            <person name="Luo Z."/>
            <person name="Davy M."/>
            <person name="Cheng C."/>
            <person name="Mcneilage M."/>
            <person name="Scaglione D."/>
            <person name="Liu Y."/>
            <person name="Zhang Q."/>
            <person name="Datson P."/>
            <person name="De Silva N."/>
            <person name="Gardiner S."/>
            <person name="Bassett H."/>
            <person name="Chagne D."/>
            <person name="Mccallum J."/>
            <person name="Dzierzon H."/>
            <person name="Deng C."/>
            <person name="Wang Y.-Y."/>
            <person name="Barron N."/>
            <person name="Manako K."/>
            <person name="Bowen J."/>
            <person name="Foster T."/>
            <person name="Erridge Z."/>
            <person name="Tiffin H."/>
            <person name="Waite C."/>
            <person name="Davies K."/>
            <person name="Grierson E."/>
            <person name="Laing W."/>
            <person name="Kirk R."/>
            <person name="Chen X."/>
            <person name="Wood M."/>
            <person name="Montefiori M."/>
            <person name="Brummell D."/>
            <person name="Schwinn K."/>
            <person name="Catanach A."/>
            <person name="Fullerton C."/>
            <person name="Li D."/>
            <person name="Meiyalaghan S."/>
            <person name="Nieuwenhuizen N."/>
            <person name="Read N."/>
            <person name="Prakash R."/>
            <person name="Hunter D."/>
            <person name="Zhang H."/>
            <person name="Mckenzie M."/>
            <person name="Knabel M."/>
            <person name="Harris A."/>
            <person name="Allan A."/>
            <person name="Chen A."/>
            <person name="Janssen B."/>
            <person name="Plunkett B."/>
            <person name="Dwamena C."/>
            <person name="Voogd C."/>
            <person name="Leif D."/>
            <person name="Lafferty D."/>
            <person name="Souleyre E."/>
            <person name="Varkonyi-Gasic E."/>
            <person name="Gambi F."/>
            <person name="Hanley J."/>
            <person name="Yao J.-L."/>
            <person name="Cheung J."/>
            <person name="David K."/>
            <person name="Warren B."/>
            <person name="Marsh K."/>
            <person name="Snowden K."/>
            <person name="Lin-Wang K."/>
            <person name="Brian L."/>
            <person name="Martinez-Sanchez M."/>
            <person name="Wang M."/>
            <person name="Ileperuma N."/>
            <person name="Macnee N."/>
            <person name="Campin R."/>
            <person name="Mcatee P."/>
            <person name="Drummond R."/>
            <person name="Espley R."/>
            <person name="Ireland H."/>
            <person name="Wu R."/>
            <person name="Atkinson R."/>
            <person name="Karunairetnam S."/>
            <person name="Bulley S."/>
            <person name="Chunkath S."/>
            <person name="Hanley Z."/>
            <person name="Storey R."/>
            <person name="Thrimawithana A."/>
            <person name="Thomson S."/>
            <person name="David C."/>
            <person name="Testolin R."/>
        </authorList>
    </citation>
    <scope>NUCLEOTIDE SEQUENCE [LARGE SCALE GENOMIC DNA]</scope>
    <source>
        <strain evidence="4">cv. Red5</strain>
        <tissue evidence="3">Young leaf</tissue>
    </source>
</reference>
<feature type="region of interest" description="Disordered" evidence="1">
    <location>
        <begin position="40"/>
        <end position="66"/>
    </location>
</feature>
<organism evidence="3 4">
    <name type="scientific">Actinidia chinensis var. chinensis</name>
    <name type="common">Chinese soft-hair kiwi</name>
    <dbReference type="NCBI Taxonomy" id="1590841"/>
    <lineage>
        <taxon>Eukaryota</taxon>
        <taxon>Viridiplantae</taxon>
        <taxon>Streptophyta</taxon>
        <taxon>Embryophyta</taxon>
        <taxon>Tracheophyta</taxon>
        <taxon>Spermatophyta</taxon>
        <taxon>Magnoliopsida</taxon>
        <taxon>eudicotyledons</taxon>
        <taxon>Gunneridae</taxon>
        <taxon>Pentapetalae</taxon>
        <taxon>asterids</taxon>
        <taxon>Ericales</taxon>
        <taxon>Actinidiaceae</taxon>
        <taxon>Actinidia</taxon>
    </lineage>
</organism>
<evidence type="ECO:0000259" key="2">
    <source>
        <dbReference type="Pfam" id="PF24818"/>
    </source>
</evidence>
<accession>A0A2R6Q735</accession>
<dbReference type="OrthoDB" id="6159439at2759"/>
<comment type="caution">
    <text evidence="3">The sequence shown here is derived from an EMBL/GenBank/DDBJ whole genome shotgun (WGS) entry which is preliminary data.</text>
</comment>
<dbReference type="PANTHER" id="PTHR33494">
    <property type="entry name" value="OS02G0793800 PROTEIN"/>
    <property type="match status" value="1"/>
</dbReference>
<dbReference type="GO" id="GO:0003677">
    <property type="term" value="F:DNA binding"/>
    <property type="evidence" value="ECO:0007669"/>
    <property type="project" value="UniProtKB-KW"/>
</dbReference>
<keyword evidence="4" id="KW-1185">Reference proteome</keyword>
<dbReference type="AlphaFoldDB" id="A0A2R6Q735"/>
<dbReference type="EMBL" id="NKQK01000019">
    <property type="protein sequence ID" value="PSS03071.1"/>
    <property type="molecule type" value="Genomic_DNA"/>
</dbReference>
<keyword evidence="3" id="KW-0371">Homeobox</keyword>
<dbReference type="InParanoid" id="A0A2R6Q735"/>
<dbReference type="InterPro" id="IPR057939">
    <property type="entry name" value="TRF2_HOY1_PH"/>
</dbReference>
<proteinExistence type="predicted"/>
<dbReference type="Gramene" id="PSS03071">
    <property type="protein sequence ID" value="PSS03071"/>
    <property type="gene ID" value="CEY00_Acc21454"/>
</dbReference>
<gene>
    <name evidence="3" type="ORF">CEY00_Acc21454</name>
</gene>
<dbReference type="Pfam" id="PF24818">
    <property type="entry name" value="PH_TRF2_HOY1"/>
    <property type="match status" value="1"/>
</dbReference>
<protein>
    <submittedName>
        <fullName evidence="3">Homeobox protein</fullName>
    </submittedName>
</protein>
<dbReference type="PANTHER" id="PTHR33494:SF5">
    <property type="entry name" value="F10A16.6 PROTEIN"/>
    <property type="match status" value="1"/>
</dbReference>
<feature type="compositionally biased region" description="Low complexity" evidence="1">
    <location>
        <begin position="53"/>
        <end position="66"/>
    </location>
</feature>
<name>A0A2R6Q735_ACTCC</name>
<keyword evidence="3" id="KW-0238">DNA-binding</keyword>
<reference evidence="4" key="2">
    <citation type="journal article" date="2018" name="BMC Genomics">
        <title>A manually annotated Actinidia chinensis var. chinensis (kiwifruit) genome highlights the challenges associated with draft genomes and gene prediction in plants.</title>
        <authorList>
            <person name="Pilkington S.M."/>
            <person name="Crowhurst R."/>
            <person name="Hilario E."/>
            <person name="Nardozza S."/>
            <person name="Fraser L."/>
            <person name="Peng Y."/>
            <person name="Gunaseelan K."/>
            <person name="Simpson R."/>
            <person name="Tahir J."/>
            <person name="Deroles S.C."/>
            <person name="Templeton K."/>
            <person name="Luo Z."/>
            <person name="Davy M."/>
            <person name="Cheng C."/>
            <person name="McNeilage M."/>
            <person name="Scaglione D."/>
            <person name="Liu Y."/>
            <person name="Zhang Q."/>
            <person name="Datson P."/>
            <person name="De Silva N."/>
            <person name="Gardiner S.E."/>
            <person name="Bassett H."/>
            <person name="Chagne D."/>
            <person name="McCallum J."/>
            <person name="Dzierzon H."/>
            <person name="Deng C."/>
            <person name="Wang Y.Y."/>
            <person name="Barron L."/>
            <person name="Manako K."/>
            <person name="Bowen J."/>
            <person name="Foster T.M."/>
            <person name="Erridge Z.A."/>
            <person name="Tiffin H."/>
            <person name="Waite C.N."/>
            <person name="Davies K.M."/>
            <person name="Grierson E.P."/>
            <person name="Laing W.A."/>
            <person name="Kirk R."/>
            <person name="Chen X."/>
            <person name="Wood M."/>
            <person name="Montefiori M."/>
            <person name="Brummell D.A."/>
            <person name="Schwinn K.E."/>
            <person name="Catanach A."/>
            <person name="Fullerton C."/>
            <person name="Li D."/>
            <person name="Meiyalaghan S."/>
            <person name="Nieuwenhuizen N."/>
            <person name="Read N."/>
            <person name="Prakash R."/>
            <person name="Hunter D."/>
            <person name="Zhang H."/>
            <person name="McKenzie M."/>
            <person name="Knabel M."/>
            <person name="Harris A."/>
            <person name="Allan A.C."/>
            <person name="Gleave A."/>
            <person name="Chen A."/>
            <person name="Janssen B.J."/>
            <person name="Plunkett B."/>
            <person name="Ampomah-Dwamena C."/>
            <person name="Voogd C."/>
            <person name="Leif D."/>
            <person name="Lafferty D."/>
            <person name="Souleyre E.J.F."/>
            <person name="Varkonyi-Gasic E."/>
            <person name="Gambi F."/>
            <person name="Hanley J."/>
            <person name="Yao J.L."/>
            <person name="Cheung J."/>
            <person name="David K.M."/>
            <person name="Warren B."/>
            <person name="Marsh K."/>
            <person name="Snowden K.C."/>
            <person name="Lin-Wang K."/>
            <person name="Brian L."/>
            <person name="Martinez-Sanchez M."/>
            <person name="Wang M."/>
            <person name="Ileperuma N."/>
            <person name="Macnee N."/>
            <person name="Campin R."/>
            <person name="McAtee P."/>
            <person name="Drummond R.S.M."/>
            <person name="Espley R.V."/>
            <person name="Ireland H.S."/>
            <person name="Wu R."/>
            <person name="Atkinson R.G."/>
            <person name="Karunairetnam S."/>
            <person name="Bulley S."/>
            <person name="Chunkath S."/>
            <person name="Hanley Z."/>
            <person name="Storey R."/>
            <person name="Thrimawithana A.H."/>
            <person name="Thomson S."/>
            <person name="David C."/>
            <person name="Testolin R."/>
            <person name="Huang H."/>
            <person name="Hellens R.P."/>
            <person name="Schaffer R.J."/>
        </authorList>
    </citation>
    <scope>NUCLEOTIDE SEQUENCE [LARGE SCALE GENOMIC DNA]</scope>
    <source>
        <strain evidence="4">cv. Red5</strain>
    </source>
</reference>
<feature type="domain" description="TRF2/HOY1 PH-like" evidence="2">
    <location>
        <begin position="103"/>
        <end position="221"/>
    </location>
</feature>
<evidence type="ECO:0000256" key="1">
    <source>
        <dbReference type="SAM" id="MobiDB-lite"/>
    </source>
</evidence>
<evidence type="ECO:0000313" key="4">
    <source>
        <dbReference type="Proteomes" id="UP000241394"/>
    </source>
</evidence>
<dbReference type="Proteomes" id="UP000241394">
    <property type="component" value="Chromosome LG19"/>
</dbReference>